<accession>A0ABP5D772</accession>
<evidence type="ECO:0008006" key="3">
    <source>
        <dbReference type="Google" id="ProtNLM"/>
    </source>
</evidence>
<dbReference type="Proteomes" id="UP001499854">
    <property type="component" value="Unassembled WGS sequence"/>
</dbReference>
<reference evidence="2" key="1">
    <citation type="journal article" date="2019" name="Int. J. Syst. Evol. Microbiol.">
        <title>The Global Catalogue of Microorganisms (GCM) 10K type strain sequencing project: providing services to taxonomists for standard genome sequencing and annotation.</title>
        <authorList>
            <consortium name="The Broad Institute Genomics Platform"/>
            <consortium name="The Broad Institute Genome Sequencing Center for Infectious Disease"/>
            <person name="Wu L."/>
            <person name="Ma J."/>
        </authorList>
    </citation>
    <scope>NUCLEOTIDE SEQUENCE [LARGE SCALE GENOMIC DNA]</scope>
    <source>
        <strain evidence="2">JCM 16013</strain>
    </source>
</reference>
<gene>
    <name evidence="1" type="ORF">GCM10009838_37140</name>
</gene>
<organism evidence="1 2">
    <name type="scientific">Catenulispora subtropica</name>
    <dbReference type="NCBI Taxonomy" id="450798"/>
    <lineage>
        <taxon>Bacteria</taxon>
        <taxon>Bacillati</taxon>
        <taxon>Actinomycetota</taxon>
        <taxon>Actinomycetes</taxon>
        <taxon>Catenulisporales</taxon>
        <taxon>Catenulisporaceae</taxon>
        <taxon>Catenulispora</taxon>
    </lineage>
</organism>
<proteinExistence type="predicted"/>
<sequence length="1385" mass="151917">MQHERHGGLCEELRPIASMTRGAITTYAKHNPAGTGSRRIRDQATAGVDVVWYDSRVTSPRNLTAQQLAAALGKSESTVNRLARNGDIPYDQTTSGRRFDADEVRNALEQRERAPVAPPARSRGMGGWLTDALDLEAWAERKGAEDELPTLVRKLVAGSGATLKRLEMRTDEGVRLPGWDGLAEAVVGTAHVPEGLSVWEMGAGDDPISKANSDYAKRSGDPLGLNPADTTFVFVTPRRWGSREVWEQEKKGEKIWKDVRAYDADSLAHWLETLPAVHADVTRMLGRDPSGGDTVPTAWSKWSGETIPPLSADLLTAGRSAEVEAVQCLIQSSPTSLWVAADSVDEAYGFILAALVSTFDAQGAALETRAMVVNTAQAWEEVLTKAGDRFPHILVPRFPQPQVTRAVAAGHRVIVPIDRMTRPGGDTVTLKRLSRSTLYGTFVAEGFSTQQAVEMSQLARRSVTAFRRRYASDGTAAPAWAQPETTTKLASIVLAGAWHENDSLEAGNSQPYSADEEVLSTLAGQPYPEVSALCARLATEPDQPVGRVGNVWYFVSKLDTWLLASPSITMDQLRRFKEATTTVLSELNPLLRVDPADRWKAATNYIGRKYSGELRAGIADSLAMIAVHTGDALLAGRNQGSVFVGNLVKEILHKTDSSEAAELLVSLSDVLPSIAEASPDSFLEAVDSFVDGGQPSFVFDPETESALLAGQPPHTGLLWALEVLAWSPDHFGSVAVALAHLAQLDPGGKAANRPSRSLRQIFQPFDPQTTVDAQTRFMVLDHLRQTTPEVAWQLLLSLLPAPLAIEDYSSQPRWRDWPAEKQPPTADERLRHPEEVLSRLLKDVGTDASRWIEIIPAYPNLLAPLRIQLLEGIGRLEPTDFSETDRTRIAEALTKVVQPHRRFASANWALASDDIDPLEIELARFRVQDATAPDAWLFAHTAAVGPWTGDYEAERTEIDRRRETAVGELIANMGMNGVVALASACELPGLVGVALSRTGSDLDEEAFSYITSNEPSLRLFAAGYISGRFEADGWTWAADHLVRAGTWDDEKAIGFLLALPADETTLLAVQTLGQGVQDGFWDRAHPLRFRDPATYEIAAEALLGRGRLRDVVTLLAYPAQAGADLNPDLIMRALDGALPSSDNNDTVMFTHELNMLLAYLDRQPQVSIAQVAQLEWRYLPFLERPNRPALALHKGLAQDPDFFVTAVGAAFRSEHNEEERSLSPAELDRATRAYELLRTWKTVPGGETAEGTLNLSDWVDQASSMLKERGLLRPGMSQLGQVLAHVPEGADGSWPPAEVTTVIERLRSPVLEDGIKVGSYNRRGFTWRGTESGGEQERRLADRYREYAKKHVAAPRTKKLLNQIAEMWDSEAQREDISADHQQDF</sequence>
<comment type="caution">
    <text evidence="1">The sequence shown here is derived from an EMBL/GenBank/DDBJ whole genome shotgun (WGS) entry which is preliminary data.</text>
</comment>
<evidence type="ECO:0000313" key="2">
    <source>
        <dbReference type="Proteomes" id="UP001499854"/>
    </source>
</evidence>
<dbReference type="EMBL" id="BAAAQM010000019">
    <property type="protein sequence ID" value="GAA1973775.1"/>
    <property type="molecule type" value="Genomic_DNA"/>
</dbReference>
<dbReference type="RefSeq" id="WP_344658301.1">
    <property type="nucleotide sequence ID" value="NZ_BAAAQM010000019.1"/>
</dbReference>
<keyword evidence="2" id="KW-1185">Reference proteome</keyword>
<protein>
    <recommendedName>
        <fullName evidence="3">Helix-turn-helix domain-containing protein</fullName>
    </recommendedName>
</protein>
<name>A0ABP5D772_9ACTN</name>
<evidence type="ECO:0000313" key="1">
    <source>
        <dbReference type="EMBL" id="GAA1973775.1"/>
    </source>
</evidence>